<dbReference type="EMBL" id="FODY01000002">
    <property type="protein sequence ID" value="SEO51355.1"/>
    <property type="molecule type" value="Genomic_DNA"/>
</dbReference>
<protein>
    <submittedName>
        <fullName evidence="1">Uncharacterized protein</fullName>
    </submittedName>
</protein>
<dbReference type="Proteomes" id="UP000198847">
    <property type="component" value="Unassembled WGS sequence"/>
</dbReference>
<gene>
    <name evidence="1" type="ORF">SAMN04490178_102250</name>
</gene>
<accession>A0A1H8QAU9</accession>
<reference evidence="1 2" key="1">
    <citation type="submission" date="2016-10" db="EMBL/GenBank/DDBJ databases">
        <authorList>
            <person name="de Groot N.N."/>
        </authorList>
    </citation>
    <scope>NUCLEOTIDE SEQUENCE [LARGE SCALE GENOMIC DNA]</scope>
    <source>
        <strain evidence="1 2">DSM 13305</strain>
    </source>
</reference>
<name>A0A1H8QAU9_9FIRM</name>
<dbReference type="STRING" id="112903.SAMN04490178_102250"/>
<evidence type="ECO:0000313" key="1">
    <source>
        <dbReference type="EMBL" id="SEO51355.1"/>
    </source>
</evidence>
<proteinExistence type="predicted"/>
<dbReference type="RefSeq" id="WP_091743950.1">
    <property type="nucleotide sequence ID" value="NZ_FODY01000002.1"/>
</dbReference>
<keyword evidence="2" id="KW-1185">Reference proteome</keyword>
<dbReference type="AlphaFoldDB" id="A0A1H8QAU9"/>
<dbReference type="OrthoDB" id="9864064at2"/>
<evidence type="ECO:0000313" key="2">
    <source>
        <dbReference type="Proteomes" id="UP000198847"/>
    </source>
</evidence>
<sequence>MDGDVNALYQEYQIMRLRAATEILDILMGWLEQEAVKTQNSATVTQIATTIVAVLNLSLQQPAPVVVAPATEPVDLESPLL</sequence>
<organism evidence="1 2">
    <name type="scientific">Propionispora vibrioides</name>
    <dbReference type="NCBI Taxonomy" id="112903"/>
    <lineage>
        <taxon>Bacteria</taxon>
        <taxon>Bacillati</taxon>
        <taxon>Bacillota</taxon>
        <taxon>Negativicutes</taxon>
        <taxon>Selenomonadales</taxon>
        <taxon>Sporomusaceae</taxon>
        <taxon>Propionispora</taxon>
    </lineage>
</organism>